<evidence type="ECO:0000313" key="1">
    <source>
        <dbReference type="EMBL" id="GAX62493.1"/>
    </source>
</evidence>
<reference evidence="2" key="1">
    <citation type="journal article" date="2017" name="Environ. Microbiol. Rep.">
        <title>Genetic Diversity of Marine Anaerobic Ammonium-Oxidizing Bacteria as Revealed by Genomic and Proteomic Analyses of 'Candidatus Scalindua japonica'.</title>
        <authorList>
            <person name="Oshiki M."/>
            <person name="Mizuto K."/>
            <person name="Kimura Z."/>
            <person name="Kindaichi T."/>
            <person name="Satoh H."/>
            <person name="Okabe S."/>
        </authorList>
    </citation>
    <scope>NUCLEOTIDE SEQUENCE [LARGE SCALE GENOMIC DNA]</scope>
    <source>
        <strain evidence="2">husup-a2</strain>
    </source>
</reference>
<keyword evidence="2" id="KW-1185">Reference proteome</keyword>
<comment type="caution">
    <text evidence="1">The sequence shown here is derived from an EMBL/GenBank/DDBJ whole genome shotgun (WGS) entry which is preliminary data.</text>
</comment>
<gene>
    <name evidence="1" type="ORF">SCALIN_C34_0044</name>
</gene>
<dbReference type="Proteomes" id="UP000218542">
    <property type="component" value="Unassembled WGS sequence"/>
</dbReference>
<evidence type="ECO:0000313" key="2">
    <source>
        <dbReference type="Proteomes" id="UP000218542"/>
    </source>
</evidence>
<name>A0A286U2X9_9BACT</name>
<accession>A0A286U2X9</accession>
<protein>
    <submittedName>
        <fullName evidence="1">ATPase of the PP-loop superfamily</fullName>
    </submittedName>
</protein>
<sequence>MKSTTTNKNEPGRFFWWSHLVSIDVLTRKSHKQPPKIINTLHMLRDSAACLYLFELLKGKYDFGGILYNMPPKLYKKQKPKVSQLSHLSDKDLILHTTRPAINDDKKNDRRWLFKSGLELENVIFQNMRKFFIYCNRQRIILSKEMSNYSPQSRKERKGDRE</sequence>
<dbReference type="EMBL" id="BAOS01000034">
    <property type="protein sequence ID" value="GAX62493.1"/>
    <property type="molecule type" value="Genomic_DNA"/>
</dbReference>
<dbReference type="AlphaFoldDB" id="A0A286U2X9"/>
<proteinExistence type="predicted"/>
<organism evidence="1 2">
    <name type="scientific">Candidatus Scalindua japonica</name>
    <dbReference type="NCBI Taxonomy" id="1284222"/>
    <lineage>
        <taxon>Bacteria</taxon>
        <taxon>Pseudomonadati</taxon>
        <taxon>Planctomycetota</taxon>
        <taxon>Candidatus Brocadiia</taxon>
        <taxon>Candidatus Brocadiales</taxon>
        <taxon>Candidatus Scalinduaceae</taxon>
        <taxon>Candidatus Scalindua</taxon>
    </lineage>
</organism>